<dbReference type="GO" id="GO:0009897">
    <property type="term" value="C:external side of plasma membrane"/>
    <property type="evidence" value="ECO:0007669"/>
    <property type="project" value="TreeGrafter"/>
</dbReference>
<dbReference type="Pfam" id="PF08205">
    <property type="entry name" value="C2-set_2"/>
    <property type="match status" value="1"/>
</dbReference>
<dbReference type="SUPFAM" id="SSF48726">
    <property type="entry name" value="Immunoglobulin"/>
    <property type="match status" value="1"/>
</dbReference>
<feature type="chain" id="PRO_5043354679" description="Immunoglobulin domain-containing protein" evidence="12">
    <location>
        <begin position="18"/>
        <end position="277"/>
    </location>
</feature>
<keyword evidence="7" id="KW-1015">Disulfide bond</keyword>
<proteinExistence type="predicted"/>
<keyword evidence="15" id="KW-1185">Reference proteome</keyword>
<dbReference type="InterPro" id="IPR036179">
    <property type="entry name" value="Ig-like_dom_sf"/>
</dbReference>
<evidence type="ECO:0000313" key="14">
    <source>
        <dbReference type="Ensembl" id="ENSGACP00000010672.2"/>
    </source>
</evidence>
<feature type="domain" description="Immunoglobulin" evidence="13">
    <location>
        <begin position="20"/>
        <end position="111"/>
    </location>
</feature>
<keyword evidence="6 11" id="KW-0472">Membrane</keyword>
<evidence type="ECO:0000313" key="15">
    <source>
        <dbReference type="Proteomes" id="UP000007635"/>
    </source>
</evidence>
<accession>G3NZA0</accession>
<dbReference type="InterPro" id="IPR013783">
    <property type="entry name" value="Ig-like_fold"/>
</dbReference>
<name>G3NZA0_GASAC</name>
<feature type="signal peptide" evidence="12">
    <location>
        <begin position="1"/>
        <end position="17"/>
    </location>
</feature>
<dbReference type="eggNOG" id="ENOG502S7QF">
    <property type="taxonomic scope" value="Eukaryota"/>
</dbReference>
<dbReference type="AlphaFoldDB" id="G3NZA0"/>
<dbReference type="GO" id="GO:0042130">
    <property type="term" value="P:negative regulation of T cell proliferation"/>
    <property type="evidence" value="ECO:0007669"/>
    <property type="project" value="TreeGrafter"/>
</dbReference>
<evidence type="ECO:0000256" key="2">
    <source>
        <dbReference type="ARBA" id="ARBA00022475"/>
    </source>
</evidence>
<dbReference type="KEGG" id="gat:120827318"/>
<evidence type="ECO:0000256" key="3">
    <source>
        <dbReference type="ARBA" id="ARBA00022692"/>
    </source>
</evidence>
<dbReference type="SMART" id="SM00409">
    <property type="entry name" value="IG"/>
    <property type="match status" value="1"/>
</dbReference>
<dbReference type="RefSeq" id="XP_040046117.1">
    <property type="nucleotide sequence ID" value="XM_040190183.1"/>
</dbReference>
<keyword evidence="2" id="KW-1003">Cell membrane</keyword>
<dbReference type="InterPro" id="IPR013162">
    <property type="entry name" value="CD80_C2-set"/>
</dbReference>
<evidence type="ECO:0000256" key="6">
    <source>
        <dbReference type="ARBA" id="ARBA00023136"/>
    </source>
</evidence>
<evidence type="ECO:0000256" key="12">
    <source>
        <dbReference type="SAM" id="SignalP"/>
    </source>
</evidence>
<organism evidence="14 15">
    <name type="scientific">Gasterosteus aculeatus aculeatus</name>
    <name type="common">three-spined stickleback</name>
    <dbReference type="NCBI Taxonomy" id="481459"/>
    <lineage>
        <taxon>Eukaryota</taxon>
        <taxon>Metazoa</taxon>
        <taxon>Chordata</taxon>
        <taxon>Craniata</taxon>
        <taxon>Vertebrata</taxon>
        <taxon>Euteleostomi</taxon>
        <taxon>Actinopterygii</taxon>
        <taxon>Neopterygii</taxon>
        <taxon>Teleostei</taxon>
        <taxon>Neoteleostei</taxon>
        <taxon>Acanthomorphata</taxon>
        <taxon>Eupercaria</taxon>
        <taxon>Perciformes</taxon>
        <taxon>Cottioidei</taxon>
        <taxon>Gasterosteales</taxon>
        <taxon>Gasterosteidae</taxon>
        <taxon>Gasterosteus</taxon>
    </lineage>
</organism>
<protein>
    <recommendedName>
        <fullName evidence="13">Immunoglobulin domain-containing protein</fullName>
    </recommendedName>
</protein>
<evidence type="ECO:0000256" key="7">
    <source>
        <dbReference type="ARBA" id="ARBA00023157"/>
    </source>
</evidence>
<dbReference type="GO" id="GO:0007166">
    <property type="term" value="P:cell surface receptor signaling pathway"/>
    <property type="evidence" value="ECO:0007669"/>
    <property type="project" value="TreeGrafter"/>
</dbReference>
<dbReference type="GO" id="GO:0006955">
    <property type="term" value="P:immune response"/>
    <property type="evidence" value="ECO:0007669"/>
    <property type="project" value="TreeGrafter"/>
</dbReference>
<dbReference type="OMA" id="ISICERQ"/>
<dbReference type="GO" id="GO:0042102">
    <property type="term" value="P:positive regulation of T cell proliferation"/>
    <property type="evidence" value="ECO:0007669"/>
    <property type="project" value="TreeGrafter"/>
</dbReference>
<dbReference type="PANTHER" id="PTHR25466">
    <property type="entry name" value="T-LYMPHOCYTE ACTIVATION ANTIGEN"/>
    <property type="match status" value="1"/>
</dbReference>
<dbReference type="InterPro" id="IPR003599">
    <property type="entry name" value="Ig_sub"/>
</dbReference>
<keyword evidence="4 12" id="KW-0732">Signal</keyword>
<keyword evidence="3 11" id="KW-0812">Transmembrane</keyword>
<reference evidence="14" key="3">
    <citation type="submission" date="2025-09" db="UniProtKB">
        <authorList>
            <consortium name="Ensembl"/>
        </authorList>
    </citation>
    <scope>IDENTIFICATION</scope>
</reference>
<reference evidence="14 15" key="1">
    <citation type="journal article" date="2021" name="G3 (Bethesda)">
        <title>Improved contiguity of the threespine stickleback genome using long-read sequencing.</title>
        <authorList>
            <person name="Nath S."/>
            <person name="Shaw D.E."/>
            <person name="White M.A."/>
        </authorList>
    </citation>
    <scope>NUCLEOTIDE SEQUENCE [LARGE SCALE GENOMIC DNA]</scope>
    <source>
        <strain evidence="14 15">Lake Benthic</strain>
    </source>
</reference>
<dbReference type="PANTHER" id="PTHR25466:SF2">
    <property type="entry name" value="T-LYMPHOCYTE ACTIVATION ANTIGEN CD86"/>
    <property type="match status" value="1"/>
</dbReference>
<evidence type="ECO:0000256" key="4">
    <source>
        <dbReference type="ARBA" id="ARBA00022729"/>
    </source>
</evidence>
<dbReference type="GeneTree" id="ENSGT00530000067879"/>
<keyword evidence="10" id="KW-0393">Immunoglobulin domain</keyword>
<dbReference type="GeneID" id="120827318"/>
<dbReference type="Gene3D" id="2.60.40.10">
    <property type="entry name" value="Immunoglobulins"/>
    <property type="match status" value="2"/>
</dbReference>
<evidence type="ECO:0000256" key="11">
    <source>
        <dbReference type="SAM" id="Phobius"/>
    </source>
</evidence>
<evidence type="ECO:0000256" key="1">
    <source>
        <dbReference type="ARBA" id="ARBA00004251"/>
    </source>
</evidence>
<reference evidence="14" key="2">
    <citation type="submission" date="2025-08" db="UniProtKB">
        <authorList>
            <consortium name="Ensembl"/>
        </authorList>
    </citation>
    <scope>IDENTIFICATION</scope>
</reference>
<dbReference type="InterPro" id="IPR051713">
    <property type="entry name" value="T-cell_Activation_Regulation"/>
</dbReference>
<comment type="subcellular location">
    <subcellularLocation>
        <location evidence="1">Cell membrane</location>
        <topology evidence="1">Single-pass type I membrane protein</topology>
    </subcellularLocation>
</comment>
<evidence type="ECO:0000256" key="8">
    <source>
        <dbReference type="ARBA" id="ARBA00023170"/>
    </source>
</evidence>
<dbReference type="RefSeq" id="XP_040046122.1">
    <property type="nucleotide sequence ID" value="XM_040190188.1"/>
</dbReference>
<feature type="transmembrane region" description="Helical" evidence="11">
    <location>
        <begin position="222"/>
        <end position="242"/>
    </location>
</feature>
<dbReference type="STRING" id="69293.ENSGACP00000010672"/>
<evidence type="ECO:0000259" key="13">
    <source>
        <dbReference type="SMART" id="SM00409"/>
    </source>
</evidence>
<dbReference type="InParanoid" id="G3NZA0"/>
<keyword evidence="9" id="KW-0325">Glycoprotein</keyword>
<evidence type="ECO:0000256" key="10">
    <source>
        <dbReference type="ARBA" id="ARBA00023319"/>
    </source>
</evidence>
<evidence type="ECO:0000256" key="5">
    <source>
        <dbReference type="ARBA" id="ARBA00022989"/>
    </source>
</evidence>
<keyword evidence="5 11" id="KW-1133">Transmembrane helix</keyword>
<dbReference type="Ensembl" id="ENSGACT00000010694.2">
    <property type="protein sequence ID" value="ENSGACP00000010672.2"/>
    <property type="gene ID" value="ENSGACG00000008066.2"/>
</dbReference>
<dbReference type="GO" id="GO:0071222">
    <property type="term" value="P:cellular response to lipopolysaccharide"/>
    <property type="evidence" value="ECO:0007669"/>
    <property type="project" value="TreeGrafter"/>
</dbReference>
<evidence type="ECO:0000256" key="9">
    <source>
        <dbReference type="ARBA" id="ARBA00023180"/>
    </source>
</evidence>
<dbReference type="Proteomes" id="UP000007635">
    <property type="component" value="Chromosome I"/>
</dbReference>
<dbReference type="Bgee" id="ENSGACG00000008066">
    <property type="expression patterns" value="Expressed in spleen and 8 other cell types or tissues"/>
</dbReference>
<keyword evidence="8" id="KW-0675">Receptor</keyword>
<sequence>MLLSLLVLATWLTDVTGAALIELTGKVGGEVTFHCPVDKQKTLKMLYFQKGIDFVNGYYAKKDASKTAWRNTRLDLNKSTVHMSNLKPSHGGDYKCIIMYSDESSIELDVQLRLTVTANYSKPTLTVHCSDAINNFSCLVQCASHGGYPRKEVTWHVPQSLTVVNNSTTRDPDTTTFNISSTAYVNCSDGQQTSLRCSVGNVSSDIFTVCKRKHPLGHSPSVTIAAICAAGVGFCIMVALLWRCCCYKKGQRKAAAECEENGCEEEVIRLHANQGAC</sequence>
<dbReference type="GO" id="GO:0031295">
    <property type="term" value="P:T cell costimulation"/>
    <property type="evidence" value="ECO:0007669"/>
    <property type="project" value="TreeGrafter"/>
</dbReference>